<organism evidence="4 5">
    <name type="scientific">Sistotremastrum suecicum HHB10207 ss-3</name>
    <dbReference type="NCBI Taxonomy" id="1314776"/>
    <lineage>
        <taxon>Eukaryota</taxon>
        <taxon>Fungi</taxon>
        <taxon>Dikarya</taxon>
        <taxon>Basidiomycota</taxon>
        <taxon>Agaricomycotina</taxon>
        <taxon>Agaricomycetes</taxon>
        <taxon>Sistotremastrales</taxon>
        <taxon>Sistotremastraceae</taxon>
        <taxon>Sistotremastrum</taxon>
    </lineage>
</organism>
<name>A0A165WU83_9AGAM</name>
<accession>A0A165WU83</accession>
<reference evidence="4 5" key="1">
    <citation type="journal article" date="2016" name="Mol. Biol. Evol.">
        <title>Comparative Genomics of Early-Diverging Mushroom-Forming Fungi Provides Insights into the Origins of Lignocellulose Decay Capabilities.</title>
        <authorList>
            <person name="Nagy L.G."/>
            <person name="Riley R."/>
            <person name="Tritt A."/>
            <person name="Adam C."/>
            <person name="Daum C."/>
            <person name="Floudas D."/>
            <person name="Sun H."/>
            <person name="Yadav J.S."/>
            <person name="Pangilinan J."/>
            <person name="Larsson K.H."/>
            <person name="Matsuura K."/>
            <person name="Barry K."/>
            <person name="Labutti K."/>
            <person name="Kuo R."/>
            <person name="Ohm R.A."/>
            <person name="Bhattacharya S.S."/>
            <person name="Shirouzu T."/>
            <person name="Yoshinaga Y."/>
            <person name="Martin F.M."/>
            <person name="Grigoriev I.V."/>
            <person name="Hibbett D.S."/>
        </authorList>
    </citation>
    <scope>NUCLEOTIDE SEQUENCE [LARGE SCALE GENOMIC DNA]</scope>
    <source>
        <strain evidence="4 5">HHB10207 ss-3</strain>
    </source>
</reference>
<dbReference type="OrthoDB" id="3262464at2759"/>
<evidence type="ECO:0000313" key="5">
    <source>
        <dbReference type="Proteomes" id="UP000076798"/>
    </source>
</evidence>
<feature type="compositionally biased region" description="Low complexity" evidence="2">
    <location>
        <begin position="38"/>
        <end position="49"/>
    </location>
</feature>
<evidence type="ECO:0000256" key="1">
    <source>
        <dbReference type="SAM" id="Coils"/>
    </source>
</evidence>
<feature type="coiled-coil region" evidence="1">
    <location>
        <begin position="157"/>
        <end position="191"/>
    </location>
</feature>
<feature type="non-terminal residue" evidence="4">
    <location>
        <position position="196"/>
    </location>
</feature>
<dbReference type="PANTHER" id="PTHR47611">
    <property type="entry name" value="HAT DIMERISATION DOMAIN, C-TERMINAL"/>
    <property type="match status" value="1"/>
</dbReference>
<protein>
    <submittedName>
        <fullName evidence="4">HATC-domain-containing protein</fullName>
    </submittedName>
</protein>
<evidence type="ECO:0000256" key="2">
    <source>
        <dbReference type="SAM" id="MobiDB-lite"/>
    </source>
</evidence>
<keyword evidence="1" id="KW-0175">Coiled coil</keyword>
<dbReference type="STRING" id="1314776.A0A165WU83"/>
<dbReference type="PANTHER" id="PTHR47611:SF1">
    <property type="entry name" value="CCHC-TYPE DOMAIN-CONTAINING PROTEIN"/>
    <property type="match status" value="1"/>
</dbReference>
<feature type="domain" description="HAT C-terminal dimerisation" evidence="3">
    <location>
        <begin position="85"/>
        <end position="164"/>
    </location>
</feature>
<feature type="non-terminal residue" evidence="4">
    <location>
        <position position="1"/>
    </location>
</feature>
<keyword evidence="5" id="KW-1185">Reference proteome</keyword>
<gene>
    <name evidence="4" type="ORF">SISSUDRAFT_967138</name>
</gene>
<dbReference type="Proteomes" id="UP000076798">
    <property type="component" value="Unassembled WGS sequence"/>
</dbReference>
<evidence type="ECO:0000259" key="3">
    <source>
        <dbReference type="Pfam" id="PF05699"/>
    </source>
</evidence>
<dbReference type="Pfam" id="PF05699">
    <property type="entry name" value="Dimer_Tnp_hAT"/>
    <property type="match status" value="1"/>
</dbReference>
<feature type="region of interest" description="Disordered" evidence="2">
    <location>
        <begin position="32"/>
        <end position="55"/>
    </location>
</feature>
<proteinExistence type="predicted"/>
<sequence length="196" mass="22350">WGGEKEQAAEIAKGNIDAKNWTAEAEAIVKKAVTNEDSSLPPSSPPQSSEDMEVDLDALDDDDYYDHQRRQEISMAADGGHWEREYDDYVKDVARDVERDTDLVRWWQEHNIRYPTLSRLAVDVLPVQASSVACERLFSAAKHATTDQRSRLGTEKLEQLQMLKASWKKNIVDIAEENAQLEEEIRATEELYEGLN</sequence>
<dbReference type="SUPFAM" id="SSF53098">
    <property type="entry name" value="Ribonuclease H-like"/>
    <property type="match status" value="1"/>
</dbReference>
<dbReference type="InterPro" id="IPR012337">
    <property type="entry name" value="RNaseH-like_sf"/>
</dbReference>
<dbReference type="EMBL" id="KV428545">
    <property type="protein sequence ID" value="KZT31524.1"/>
    <property type="molecule type" value="Genomic_DNA"/>
</dbReference>
<dbReference type="AlphaFoldDB" id="A0A165WU83"/>
<dbReference type="InterPro" id="IPR008906">
    <property type="entry name" value="HATC_C_dom"/>
</dbReference>
<dbReference type="GO" id="GO:0046983">
    <property type="term" value="F:protein dimerization activity"/>
    <property type="evidence" value="ECO:0007669"/>
    <property type="project" value="InterPro"/>
</dbReference>
<evidence type="ECO:0000313" key="4">
    <source>
        <dbReference type="EMBL" id="KZT31524.1"/>
    </source>
</evidence>